<proteinExistence type="predicted"/>
<evidence type="ECO:0000256" key="1">
    <source>
        <dbReference type="ARBA" id="ARBA00022801"/>
    </source>
</evidence>
<dbReference type="SUPFAM" id="SSF55781">
    <property type="entry name" value="GAF domain-like"/>
    <property type="match status" value="2"/>
</dbReference>
<dbReference type="PANTHER" id="PTHR43156">
    <property type="entry name" value="STAGE II SPORULATION PROTEIN E-RELATED"/>
    <property type="match status" value="1"/>
</dbReference>
<dbReference type="eggNOG" id="COG2208">
    <property type="taxonomic scope" value="Bacteria"/>
</dbReference>
<dbReference type="GO" id="GO:0016791">
    <property type="term" value="F:phosphatase activity"/>
    <property type="evidence" value="ECO:0007669"/>
    <property type="project" value="TreeGrafter"/>
</dbReference>
<dbReference type="InterPro" id="IPR036457">
    <property type="entry name" value="PPM-type-like_dom_sf"/>
</dbReference>
<dbReference type="PATRIC" id="fig|1214242.5.peg.134"/>
<gene>
    <name evidence="5" type="ORF">B446_00675</name>
    <name evidence="6" type="ORF">B446_34615</name>
</gene>
<dbReference type="Pfam" id="PF13185">
    <property type="entry name" value="GAF_2"/>
    <property type="match status" value="1"/>
</dbReference>
<keyword evidence="7" id="KW-1185">Reference proteome</keyword>
<dbReference type="Gene3D" id="3.60.40.10">
    <property type="entry name" value="PPM-type phosphatase domain"/>
    <property type="match status" value="1"/>
</dbReference>
<evidence type="ECO:0000256" key="2">
    <source>
        <dbReference type="SAM" id="MobiDB-lite"/>
    </source>
</evidence>
<evidence type="ECO:0000313" key="7">
    <source>
        <dbReference type="Proteomes" id="UP000015423"/>
    </source>
</evidence>
<dbReference type="RefSeq" id="WP_020937462.1">
    <property type="nucleotide sequence ID" value="NC_021985.1"/>
</dbReference>
<feature type="domain" description="GAF" evidence="3">
    <location>
        <begin position="198"/>
        <end position="346"/>
    </location>
</feature>
<dbReference type="SMART" id="SM00065">
    <property type="entry name" value="GAF"/>
    <property type="match status" value="2"/>
</dbReference>
<feature type="region of interest" description="Disordered" evidence="2">
    <location>
        <begin position="228"/>
        <end position="251"/>
    </location>
</feature>
<dbReference type="SUPFAM" id="SSF81606">
    <property type="entry name" value="PP2C-like"/>
    <property type="match status" value="1"/>
</dbReference>
<dbReference type="HOGENOM" id="CLU_000445_43_8_11"/>
<sequence length="598" mass="63483">MAGEKDAVRTRRLAALARTGLSASADAGMDRFARLVANVLDVPVALVALAEDGRQVFPGMAGAGRPWSVSRQAALADSLCALVVGSGAPLVVSDARTDPRTRSGPVVTHLRAAGYAGMPLTDPHGTVLGALCAVDTRPRRWSEREVQALEDLAAACTAELRLRIVSRQAEEARAETAALLARSELVLRASEVLADTAGVEEVRTQVGELITSDLKPVYVGFSLEPAPRPGRARGPARAHPQAPQVDPDDGAWPTARAVRDKRLVEVHGVDEVRAAYGRHAAARWESLGFASMVCLPLAGTHRTLGALALAWDTEHRPDVAERAVLYAVSGYAAQALERAQFLDDRIDVARRLQEAMLTDLPAVDGLATAALYRPAAAQDMVGGDWYDAYPLDRAPCPGGETATLAVTIGDITGHDMRAATLMGQARSMLRQADHDHPDGGPATAVQALESANTALGLDLSGTLVHAHLAPAADGWTLTWTNAGHPAPLLARPGTSCEHLDDHDLLLHPSLHGRHRTQRRLHLPVGATLLLYTDGLVERPGQDIDTGIQRACALLHEGEDWPLEELLETIADRVAGDAPGDDIALLALRVTHPPHPDPA</sequence>
<accession>S5VET4</accession>
<dbReference type="STRING" id="1214242.B446_00675"/>
<dbReference type="AlphaFoldDB" id="S5VET4"/>
<dbReference type="KEGG" id="sci:B446_34615"/>
<evidence type="ECO:0000259" key="4">
    <source>
        <dbReference type="SMART" id="SM00331"/>
    </source>
</evidence>
<dbReference type="PANTHER" id="PTHR43156:SF2">
    <property type="entry name" value="STAGE II SPORULATION PROTEIN E"/>
    <property type="match status" value="1"/>
</dbReference>
<dbReference type="InterPro" id="IPR052016">
    <property type="entry name" value="Bact_Sigma-Reg"/>
</dbReference>
<dbReference type="EMBL" id="CP006259">
    <property type="protein sequence ID" value="AGS73719.1"/>
    <property type="molecule type" value="Genomic_DNA"/>
</dbReference>
<dbReference type="InterPro" id="IPR003018">
    <property type="entry name" value="GAF"/>
</dbReference>
<protein>
    <submittedName>
        <fullName evidence="6">Protein serine phosphatase with GAF(S) sensor(S)</fullName>
    </submittedName>
</protein>
<dbReference type="EMBL" id="CP006259">
    <property type="protein sequence ID" value="AGS66975.1"/>
    <property type="molecule type" value="Genomic_DNA"/>
</dbReference>
<feature type="domain" description="PPM-type phosphatase" evidence="4">
    <location>
        <begin position="366"/>
        <end position="589"/>
    </location>
</feature>
<reference evidence="6 7" key="2">
    <citation type="journal article" date="2013" name="J. Biotechnol.">
        <title>Complete genome sequence of the kirromycin producer Streptomyces collinus Tu 365 consisting of a linear chromosome and two linear plasmids.</title>
        <authorList>
            <person name="Ruckert C."/>
            <person name="Szczepanowski R."/>
            <person name="Albersmeier A."/>
            <person name="Goesmann A."/>
            <person name="Iftime D."/>
            <person name="Musiol E.M."/>
            <person name="Blin K."/>
            <person name="Wohlleben W."/>
            <person name="Puhler A."/>
            <person name="Kalinowski J."/>
            <person name="Weber T."/>
        </authorList>
    </citation>
    <scope>NUCLEOTIDE SEQUENCE [LARGE SCALE GENOMIC DNA]</scope>
    <source>
        <strain evidence="7">DSM 40733 / Tue 365</strain>
        <strain evidence="6">Tu 365</strain>
    </source>
</reference>
<dbReference type="Pfam" id="PF07228">
    <property type="entry name" value="SpoIIE"/>
    <property type="match status" value="1"/>
</dbReference>
<dbReference type="KEGG" id="sci:B446_00675"/>
<dbReference type="SMART" id="SM00331">
    <property type="entry name" value="PP2C_SIG"/>
    <property type="match status" value="1"/>
</dbReference>
<evidence type="ECO:0000259" key="3">
    <source>
        <dbReference type="SMART" id="SM00065"/>
    </source>
</evidence>
<dbReference type="Proteomes" id="UP000015423">
    <property type="component" value="Chromosome"/>
</dbReference>
<dbReference type="Gene3D" id="3.30.450.40">
    <property type="match status" value="2"/>
</dbReference>
<name>S5VET4_STRC3</name>
<dbReference type="eggNOG" id="COG2203">
    <property type="taxonomic scope" value="Bacteria"/>
</dbReference>
<feature type="domain" description="GAF" evidence="3">
    <location>
        <begin position="24"/>
        <end position="170"/>
    </location>
</feature>
<organism evidence="6 7">
    <name type="scientific">Streptomyces collinus (strain DSM 40733 / Tue 365)</name>
    <dbReference type="NCBI Taxonomy" id="1214242"/>
    <lineage>
        <taxon>Bacteria</taxon>
        <taxon>Bacillati</taxon>
        <taxon>Actinomycetota</taxon>
        <taxon>Actinomycetes</taxon>
        <taxon>Kitasatosporales</taxon>
        <taxon>Streptomycetaceae</taxon>
        <taxon>Streptomyces</taxon>
    </lineage>
</organism>
<evidence type="ECO:0000313" key="5">
    <source>
        <dbReference type="EMBL" id="AGS66975.1"/>
    </source>
</evidence>
<dbReference type="InterPro" id="IPR029016">
    <property type="entry name" value="GAF-like_dom_sf"/>
</dbReference>
<dbReference type="Pfam" id="PF01590">
    <property type="entry name" value="GAF"/>
    <property type="match status" value="1"/>
</dbReference>
<evidence type="ECO:0000313" key="6">
    <source>
        <dbReference type="EMBL" id="AGS73719.1"/>
    </source>
</evidence>
<dbReference type="InterPro" id="IPR001932">
    <property type="entry name" value="PPM-type_phosphatase-like_dom"/>
</dbReference>
<reference evidence="6" key="3">
    <citation type="submission" date="2015-08" db="EMBL/GenBank/DDBJ databases">
        <authorList>
            <person name="Weber T."/>
            <person name="Iftime D."/>
        </authorList>
    </citation>
    <scope>NUCLEOTIDE SEQUENCE</scope>
    <source>
        <strain evidence="6">Tu 365</strain>
    </source>
</reference>
<keyword evidence="1" id="KW-0378">Hydrolase</keyword>
<reference evidence="7" key="1">
    <citation type="submission" date="2012-10" db="EMBL/GenBank/DDBJ databases">
        <title>The complete genome sequence of Streptomyces collinus Tu 365.</title>
        <authorList>
            <person name="Ruckert C."/>
            <person name="Szczepanowski R."/>
            <person name="Goesmann A."/>
            <person name="Pross E.K."/>
            <person name="Musiol E.M."/>
            <person name="Blin K."/>
            <person name="Wohlleben W."/>
            <person name="Puhler A."/>
            <person name="Weber T."/>
            <person name="Kalinowski J."/>
        </authorList>
    </citation>
    <scope>NUCLEOTIDE SEQUENCE [LARGE SCALE GENOMIC DNA]</scope>
    <source>
        <strain evidence="7">DSM 40733 / Tue 365</strain>
    </source>
</reference>